<comment type="similarity">
    <text evidence="2">In the N-terminal section; belongs to the PMEI family.</text>
</comment>
<dbReference type="UniPathway" id="UPA00545">
    <property type="reaction ID" value="UER00823"/>
</dbReference>
<dbReference type="InterPro" id="IPR011050">
    <property type="entry name" value="Pectin_lyase_fold/virulence"/>
</dbReference>
<feature type="domain" description="Pectinesterase catalytic" evidence="6">
    <location>
        <begin position="187"/>
        <end position="269"/>
    </location>
</feature>
<keyword evidence="4" id="KW-0378">Hydrolase</keyword>
<dbReference type="InterPro" id="IPR006501">
    <property type="entry name" value="Pectinesterase_inhib_dom"/>
</dbReference>
<comment type="similarity">
    <text evidence="3">In the C-terminal section; belongs to the pectinesterase family.</text>
</comment>
<gene>
    <name evidence="8" type="ORF">SEVIR_7G269801v2</name>
</gene>
<dbReference type="InterPro" id="IPR012334">
    <property type="entry name" value="Pectin_lyas_fold"/>
</dbReference>
<protein>
    <submittedName>
        <fullName evidence="8">Uncharacterized protein</fullName>
    </submittedName>
</protein>
<dbReference type="Pfam" id="PF04043">
    <property type="entry name" value="PMEI"/>
    <property type="match status" value="1"/>
</dbReference>
<dbReference type="Proteomes" id="UP000298652">
    <property type="component" value="Chromosome 7"/>
</dbReference>
<evidence type="ECO:0000313" key="8">
    <source>
        <dbReference type="EMBL" id="TKW06881.1"/>
    </source>
</evidence>
<dbReference type="InterPro" id="IPR000070">
    <property type="entry name" value="Pectinesterase_cat"/>
</dbReference>
<dbReference type="Gene3D" id="2.160.20.10">
    <property type="entry name" value="Single-stranded right-handed beta-helix, Pectin lyase-like"/>
    <property type="match status" value="1"/>
</dbReference>
<sequence>MDVCKKLLEDATEDLRDMARLKPVEVLGHVKDLRTWLSGVMTYIYTCADGFEKPELKEAMDKVLQNSTELSSNALAIITRLGELLPEQDKKTNATTAAGHGRRLLSRTLVGINEVASEAKGQLEAVKKAMFSGGEPDLAHRVLTTDLVGTFDEIADGRSGLKSSDLPEWMPASQRRLLQMSGLQKPNAVVAQDGSGNFKTITEAINAVPKSYDGRYAIYVKAGTYKEYVTVPKNMANVFMYGDGPTRTVVTGDKSNTGGFATIATRTFCKLPTTKYQLSLTLLLHTYTYTYINIS</sequence>
<keyword evidence="9" id="KW-1185">Reference proteome</keyword>
<keyword evidence="5" id="KW-0063">Aspartyl esterase</keyword>
<evidence type="ECO:0000256" key="1">
    <source>
        <dbReference type="ARBA" id="ARBA00005184"/>
    </source>
</evidence>
<dbReference type="CDD" id="cd15798">
    <property type="entry name" value="PMEI-like_3"/>
    <property type="match status" value="1"/>
</dbReference>
<evidence type="ECO:0000256" key="5">
    <source>
        <dbReference type="ARBA" id="ARBA00023085"/>
    </source>
</evidence>
<evidence type="ECO:0000256" key="4">
    <source>
        <dbReference type="ARBA" id="ARBA00022801"/>
    </source>
</evidence>
<dbReference type="EMBL" id="CM016558">
    <property type="protein sequence ID" value="TKW06881.1"/>
    <property type="molecule type" value="Genomic_DNA"/>
</dbReference>
<name>A0A4U6TVN8_SETVI</name>
<dbReference type="GO" id="GO:0042545">
    <property type="term" value="P:cell wall modification"/>
    <property type="evidence" value="ECO:0007669"/>
    <property type="project" value="InterPro"/>
</dbReference>
<reference evidence="8" key="1">
    <citation type="submission" date="2019-03" db="EMBL/GenBank/DDBJ databases">
        <title>WGS assembly of Setaria viridis.</title>
        <authorList>
            <person name="Huang P."/>
            <person name="Jenkins J."/>
            <person name="Grimwood J."/>
            <person name="Barry K."/>
            <person name="Healey A."/>
            <person name="Mamidi S."/>
            <person name="Sreedasyam A."/>
            <person name="Shu S."/>
            <person name="Feldman M."/>
            <person name="Wu J."/>
            <person name="Yu Y."/>
            <person name="Chen C."/>
            <person name="Johnson J."/>
            <person name="Rokhsar D."/>
            <person name="Baxter I."/>
            <person name="Schmutz J."/>
            <person name="Brutnell T."/>
            <person name="Kellogg E."/>
        </authorList>
    </citation>
    <scope>NUCLEOTIDE SEQUENCE [LARGE SCALE GENOMIC DNA]</scope>
</reference>
<evidence type="ECO:0000259" key="7">
    <source>
        <dbReference type="Pfam" id="PF04043"/>
    </source>
</evidence>
<proteinExistence type="inferred from homology"/>
<dbReference type="GO" id="GO:0004857">
    <property type="term" value="F:enzyme inhibitor activity"/>
    <property type="evidence" value="ECO:0007669"/>
    <property type="project" value="InterPro"/>
</dbReference>
<dbReference type="Gene3D" id="1.20.140.40">
    <property type="entry name" value="Invertase/pectin methylesterase inhibitor family protein"/>
    <property type="match status" value="1"/>
</dbReference>
<dbReference type="PANTHER" id="PTHR31707">
    <property type="entry name" value="PECTINESTERASE"/>
    <property type="match status" value="1"/>
</dbReference>
<organism evidence="8 9">
    <name type="scientific">Setaria viridis</name>
    <name type="common">Green bristlegrass</name>
    <name type="synonym">Setaria italica subsp. viridis</name>
    <dbReference type="NCBI Taxonomy" id="4556"/>
    <lineage>
        <taxon>Eukaryota</taxon>
        <taxon>Viridiplantae</taxon>
        <taxon>Streptophyta</taxon>
        <taxon>Embryophyta</taxon>
        <taxon>Tracheophyta</taxon>
        <taxon>Spermatophyta</taxon>
        <taxon>Magnoliopsida</taxon>
        <taxon>Liliopsida</taxon>
        <taxon>Poales</taxon>
        <taxon>Poaceae</taxon>
        <taxon>PACMAD clade</taxon>
        <taxon>Panicoideae</taxon>
        <taxon>Panicodae</taxon>
        <taxon>Paniceae</taxon>
        <taxon>Cenchrinae</taxon>
        <taxon>Setaria</taxon>
    </lineage>
</organism>
<dbReference type="InterPro" id="IPR035513">
    <property type="entry name" value="Invertase/methylesterase_inhib"/>
</dbReference>
<dbReference type="SUPFAM" id="SSF101148">
    <property type="entry name" value="Plant invertase/pectin methylesterase inhibitor"/>
    <property type="match status" value="1"/>
</dbReference>
<evidence type="ECO:0000256" key="3">
    <source>
        <dbReference type="ARBA" id="ARBA00007786"/>
    </source>
</evidence>
<evidence type="ECO:0000259" key="6">
    <source>
        <dbReference type="Pfam" id="PF01095"/>
    </source>
</evidence>
<evidence type="ECO:0000313" key="9">
    <source>
        <dbReference type="Proteomes" id="UP000298652"/>
    </source>
</evidence>
<dbReference type="NCBIfam" id="TIGR01614">
    <property type="entry name" value="PME_inhib"/>
    <property type="match status" value="1"/>
</dbReference>
<dbReference type="OMA" id="ECITITK"/>
<dbReference type="Gramene" id="TKW06881">
    <property type="protein sequence ID" value="TKW06881"/>
    <property type="gene ID" value="SEVIR_7G269801v2"/>
</dbReference>
<dbReference type="GO" id="GO:0030599">
    <property type="term" value="F:pectinesterase activity"/>
    <property type="evidence" value="ECO:0007669"/>
    <property type="project" value="InterPro"/>
</dbReference>
<dbReference type="AlphaFoldDB" id="A0A4U6TVN8"/>
<evidence type="ECO:0000256" key="2">
    <source>
        <dbReference type="ARBA" id="ARBA00006027"/>
    </source>
</evidence>
<feature type="domain" description="Pectinesterase inhibitor" evidence="7">
    <location>
        <begin position="2"/>
        <end position="77"/>
    </location>
</feature>
<dbReference type="GO" id="GO:0045490">
    <property type="term" value="P:pectin catabolic process"/>
    <property type="evidence" value="ECO:0007669"/>
    <property type="project" value="UniProtKB-UniPathway"/>
</dbReference>
<dbReference type="Pfam" id="PF01095">
    <property type="entry name" value="Pectinesterase"/>
    <property type="match status" value="1"/>
</dbReference>
<dbReference type="SUPFAM" id="SSF51126">
    <property type="entry name" value="Pectin lyase-like"/>
    <property type="match status" value="1"/>
</dbReference>
<accession>A0A4U6TVN8</accession>
<comment type="pathway">
    <text evidence="1">Glycan metabolism; pectin degradation; 2-dehydro-3-deoxy-D-gluconate from pectin: step 1/5.</text>
</comment>